<feature type="transmembrane region" description="Helical" evidence="8">
    <location>
        <begin position="326"/>
        <end position="343"/>
    </location>
</feature>
<keyword evidence="2" id="KW-0813">Transport</keyword>
<dbReference type="STRING" id="1236220.SAMN04488112_1183"/>
<dbReference type="PRINTS" id="PR00173">
    <property type="entry name" value="EDTRNSPORT"/>
</dbReference>
<evidence type="ECO:0000313" key="10">
    <source>
        <dbReference type="Proteomes" id="UP000199387"/>
    </source>
</evidence>
<dbReference type="PANTHER" id="PTHR42865:SF7">
    <property type="entry name" value="PROTON_GLUTAMATE-ASPARTATE SYMPORTER"/>
    <property type="match status" value="1"/>
</dbReference>
<evidence type="ECO:0000256" key="7">
    <source>
        <dbReference type="ARBA" id="ARBA00023136"/>
    </source>
</evidence>
<keyword evidence="5" id="KW-0769">Symport</keyword>
<dbReference type="EMBL" id="FMZA01000018">
    <property type="protein sequence ID" value="SDC82740.1"/>
    <property type="molecule type" value="Genomic_DNA"/>
</dbReference>
<keyword evidence="4 8" id="KW-0812">Transmembrane</keyword>
<evidence type="ECO:0000256" key="2">
    <source>
        <dbReference type="ARBA" id="ARBA00022448"/>
    </source>
</evidence>
<keyword evidence="7 8" id="KW-0472">Membrane</keyword>
<dbReference type="PROSITE" id="PS00713">
    <property type="entry name" value="NA_DICARBOXYL_SYMP_1"/>
    <property type="match status" value="1"/>
</dbReference>
<feature type="transmembrane region" description="Helical" evidence="8">
    <location>
        <begin position="215"/>
        <end position="236"/>
    </location>
</feature>
<dbReference type="InterPro" id="IPR018107">
    <property type="entry name" value="Na-dicarboxylate_symporter_CS"/>
</dbReference>
<feature type="transmembrane region" description="Helical" evidence="8">
    <location>
        <begin position="81"/>
        <end position="102"/>
    </location>
</feature>
<dbReference type="GO" id="GO:0005886">
    <property type="term" value="C:plasma membrane"/>
    <property type="evidence" value="ECO:0007669"/>
    <property type="project" value="UniProtKB-SubCell"/>
</dbReference>
<dbReference type="RefSeq" id="WP_091571791.1">
    <property type="nucleotide sequence ID" value="NZ_FMZA01000018.1"/>
</dbReference>
<evidence type="ECO:0000313" key="9">
    <source>
        <dbReference type="EMBL" id="SDC82740.1"/>
    </source>
</evidence>
<protein>
    <submittedName>
        <fullName evidence="9">Na+/H+-dicarboxylate symporter</fullName>
    </submittedName>
</protein>
<dbReference type="OrthoDB" id="9768885at2"/>
<dbReference type="Proteomes" id="UP000199387">
    <property type="component" value="Unassembled WGS sequence"/>
</dbReference>
<feature type="transmembrane region" description="Helical" evidence="8">
    <location>
        <begin position="145"/>
        <end position="162"/>
    </location>
</feature>
<keyword evidence="10" id="KW-1185">Reference proteome</keyword>
<gene>
    <name evidence="9" type="ORF">SAMN04488112_1183</name>
</gene>
<sequence>MKLTTKTLLGIVLGLIVGVILHVYFPTVFKPLNDWLFAPVGDLFIKAIKMIVVPLVFFSIAMGAAGIANPKKLGRVGGKTVLLYLVTTAIAISIALLLANVFSPGEGVDVPTPGETDIETAPPVKETLMNIIPENPVQALAEGEMLQIIFFALTFGIGMAFLGDKVQRVREFVEQANEVMMHLVHMLMRVVPYAAFALMAKAIGEAGIDMIGSMAVYMITLLLALVVHAALTYGLFLKFVAKISPIKFFKTMFPAMEVAFTTSSSAATLPVTMQQVEKGLQVPRSVTSFVLPLGATINMDGTSIMQGVASIFIAQVYGIDLSIMQQLLIILTATLASIGTAAVPSAGIVMLTIVFPTVGLPLEGLGIILGVDRLLDMSRTAINIAGDAMVATCVAKSEGEEIEVDENAGIQSA</sequence>
<name>A0A1G6PRA0_9BACL</name>
<feature type="transmembrane region" description="Helical" evidence="8">
    <location>
        <begin position="349"/>
        <end position="371"/>
    </location>
</feature>
<dbReference type="FunFam" id="1.10.3860.10:FF:000001">
    <property type="entry name" value="C4-dicarboxylate transport protein"/>
    <property type="match status" value="1"/>
</dbReference>
<feature type="transmembrane region" description="Helical" evidence="8">
    <location>
        <begin position="47"/>
        <end position="69"/>
    </location>
</feature>
<reference evidence="9 10" key="1">
    <citation type="submission" date="2016-10" db="EMBL/GenBank/DDBJ databases">
        <authorList>
            <person name="de Groot N.N."/>
        </authorList>
    </citation>
    <scope>NUCLEOTIDE SEQUENCE [LARGE SCALE GENOMIC DNA]</scope>
    <source>
        <strain evidence="9 10">DSM 45514</strain>
    </source>
</reference>
<feature type="transmembrane region" description="Helical" evidence="8">
    <location>
        <begin position="7"/>
        <end position="27"/>
    </location>
</feature>
<keyword evidence="6 8" id="KW-1133">Transmembrane helix</keyword>
<feature type="transmembrane region" description="Helical" evidence="8">
    <location>
        <begin position="183"/>
        <end position="203"/>
    </location>
</feature>
<dbReference type="AlphaFoldDB" id="A0A1G6PRA0"/>
<evidence type="ECO:0000256" key="4">
    <source>
        <dbReference type="ARBA" id="ARBA00022692"/>
    </source>
</evidence>
<dbReference type="SUPFAM" id="SSF118215">
    <property type="entry name" value="Proton glutamate symport protein"/>
    <property type="match status" value="1"/>
</dbReference>
<evidence type="ECO:0000256" key="3">
    <source>
        <dbReference type="ARBA" id="ARBA00022475"/>
    </source>
</evidence>
<dbReference type="InterPro" id="IPR001991">
    <property type="entry name" value="Na-dicarboxylate_symporter"/>
</dbReference>
<evidence type="ECO:0000256" key="1">
    <source>
        <dbReference type="ARBA" id="ARBA00004651"/>
    </source>
</evidence>
<dbReference type="Gene3D" id="1.10.3860.10">
    <property type="entry name" value="Sodium:dicarboxylate symporter"/>
    <property type="match status" value="1"/>
</dbReference>
<accession>A0A1G6PRA0</accession>
<proteinExistence type="predicted"/>
<evidence type="ECO:0000256" key="5">
    <source>
        <dbReference type="ARBA" id="ARBA00022847"/>
    </source>
</evidence>
<dbReference type="Pfam" id="PF00375">
    <property type="entry name" value="SDF"/>
    <property type="match status" value="1"/>
</dbReference>
<evidence type="ECO:0000256" key="6">
    <source>
        <dbReference type="ARBA" id="ARBA00022989"/>
    </source>
</evidence>
<dbReference type="InterPro" id="IPR036458">
    <property type="entry name" value="Na:dicarbo_symporter_sf"/>
</dbReference>
<dbReference type="PANTHER" id="PTHR42865">
    <property type="entry name" value="PROTON/GLUTAMATE-ASPARTATE SYMPORTER"/>
    <property type="match status" value="1"/>
</dbReference>
<evidence type="ECO:0000256" key="8">
    <source>
        <dbReference type="SAM" id="Phobius"/>
    </source>
</evidence>
<comment type="subcellular location">
    <subcellularLocation>
        <location evidence="1">Cell membrane</location>
        <topology evidence="1">Multi-pass membrane protein</topology>
    </subcellularLocation>
</comment>
<dbReference type="GO" id="GO:0006835">
    <property type="term" value="P:dicarboxylic acid transport"/>
    <property type="evidence" value="ECO:0007669"/>
    <property type="project" value="TreeGrafter"/>
</dbReference>
<organism evidence="9 10">
    <name type="scientific">Melghirimyces thermohalophilus</name>
    <dbReference type="NCBI Taxonomy" id="1236220"/>
    <lineage>
        <taxon>Bacteria</taxon>
        <taxon>Bacillati</taxon>
        <taxon>Bacillota</taxon>
        <taxon>Bacilli</taxon>
        <taxon>Bacillales</taxon>
        <taxon>Thermoactinomycetaceae</taxon>
        <taxon>Melghirimyces</taxon>
    </lineage>
</organism>
<dbReference type="GO" id="GO:0015293">
    <property type="term" value="F:symporter activity"/>
    <property type="evidence" value="ECO:0007669"/>
    <property type="project" value="UniProtKB-KW"/>
</dbReference>
<keyword evidence="3" id="KW-1003">Cell membrane</keyword>